<evidence type="ECO:0000313" key="3">
    <source>
        <dbReference type="Proteomes" id="UP000317078"/>
    </source>
</evidence>
<dbReference type="Proteomes" id="UP000317078">
    <property type="component" value="Unassembled WGS sequence"/>
</dbReference>
<evidence type="ECO:0000259" key="1">
    <source>
        <dbReference type="Pfam" id="PF07589"/>
    </source>
</evidence>
<evidence type="ECO:0000313" key="2">
    <source>
        <dbReference type="EMBL" id="TPG53434.1"/>
    </source>
</evidence>
<proteinExistence type="predicted"/>
<keyword evidence="3" id="KW-1185">Reference proteome</keyword>
<gene>
    <name evidence="2" type="ORF">EAH89_16780</name>
</gene>
<reference evidence="2 3" key="1">
    <citation type="journal article" date="2019" name="Environ. Microbiol.">
        <title>Species interactions and distinct microbial communities in high Arctic permafrost affected cryosols are associated with the CH4 and CO2 gas fluxes.</title>
        <authorList>
            <person name="Altshuler I."/>
            <person name="Hamel J."/>
            <person name="Turney S."/>
            <person name="Magnuson E."/>
            <person name="Levesque R."/>
            <person name="Greer C."/>
            <person name="Whyte L.G."/>
        </authorList>
    </citation>
    <scope>NUCLEOTIDE SEQUENCE [LARGE SCALE GENOMIC DNA]</scope>
    <source>
        <strain evidence="2 3">S9.3B</strain>
    </source>
</reference>
<dbReference type="OrthoDB" id="10003793at2"/>
<dbReference type="InterPro" id="IPR013424">
    <property type="entry name" value="Ice-binding_C"/>
</dbReference>
<comment type="caution">
    <text evidence="2">The sequence shown here is derived from an EMBL/GenBank/DDBJ whole genome shotgun (WGS) entry which is preliminary data.</text>
</comment>
<organism evidence="2 3">
    <name type="scientific">Muricoccus nepalensis</name>
    <dbReference type="NCBI Taxonomy" id="1854500"/>
    <lineage>
        <taxon>Bacteria</taxon>
        <taxon>Pseudomonadati</taxon>
        <taxon>Pseudomonadota</taxon>
        <taxon>Alphaproteobacteria</taxon>
        <taxon>Acetobacterales</taxon>
        <taxon>Roseomonadaceae</taxon>
        <taxon>Muricoccus</taxon>
    </lineage>
</organism>
<feature type="domain" description="Ice-binding protein C-terminal" evidence="1">
    <location>
        <begin position="60"/>
        <end position="83"/>
    </location>
</feature>
<dbReference type="AlphaFoldDB" id="A0A502FVE0"/>
<dbReference type="EMBL" id="RCZP01000017">
    <property type="protein sequence ID" value="TPG53434.1"/>
    <property type="molecule type" value="Genomic_DNA"/>
</dbReference>
<protein>
    <submittedName>
        <fullName evidence="2">PEP-CTERM sorting domain-containing protein</fullName>
    </submittedName>
</protein>
<name>A0A502FVE0_9PROT</name>
<sequence>MTGAAVQGLAAGFVGNGFQGPGGSAYVSVLSDTPFTSVSLKSGVVSFEAAGVIGSTRPISVPEPASAALFGAGLLGLGLVRRRRA</sequence>
<dbReference type="NCBIfam" id="TIGR02595">
    <property type="entry name" value="PEP_CTERM"/>
    <property type="match status" value="1"/>
</dbReference>
<accession>A0A502FVE0</accession>
<dbReference type="Pfam" id="PF07589">
    <property type="entry name" value="PEP-CTERM"/>
    <property type="match status" value="1"/>
</dbReference>